<dbReference type="PROSITE" id="PS00019">
    <property type="entry name" value="ACTININ_1"/>
    <property type="match status" value="1"/>
</dbReference>
<dbReference type="InterPro" id="IPR011992">
    <property type="entry name" value="EF-hand-dom_pair"/>
</dbReference>
<evidence type="ECO:0000259" key="6">
    <source>
        <dbReference type="PROSITE" id="PS50021"/>
    </source>
</evidence>
<dbReference type="VEuPathDB" id="AmoebaDB:ACA1_321210"/>
<keyword evidence="5" id="KW-0175">Coiled coil</keyword>
<dbReference type="Gene3D" id="1.10.238.10">
    <property type="entry name" value="EF-hand"/>
    <property type="match status" value="2"/>
</dbReference>
<dbReference type="CDD" id="cd00051">
    <property type="entry name" value="EFh"/>
    <property type="match status" value="1"/>
</dbReference>
<feature type="domain" description="Calponin-homology (CH)" evidence="6">
    <location>
        <begin position="17"/>
        <end position="122"/>
    </location>
</feature>
<evidence type="ECO:0000256" key="1">
    <source>
        <dbReference type="ARBA" id="ARBA00010255"/>
    </source>
</evidence>
<dbReference type="PANTHER" id="PTHR11915">
    <property type="entry name" value="SPECTRIN/FILAMIN RELATED CYTOSKELETAL PROTEIN"/>
    <property type="match status" value="1"/>
</dbReference>
<dbReference type="PROSITE" id="PS50222">
    <property type="entry name" value="EF_HAND_2"/>
    <property type="match status" value="1"/>
</dbReference>
<dbReference type="OMA" id="HHELEFS"/>
<dbReference type="Pfam" id="PF00307">
    <property type="entry name" value="CH"/>
    <property type="match status" value="2"/>
</dbReference>
<dbReference type="Pfam" id="PF08726">
    <property type="entry name" value="EFhand_Ca_insen"/>
    <property type="match status" value="1"/>
</dbReference>
<dbReference type="SUPFAM" id="SSF47576">
    <property type="entry name" value="Calponin-homology domain, CH-domain"/>
    <property type="match status" value="1"/>
</dbReference>
<evidence type="ECO:0000256" key="3">
    <source>
        <dbReference type="ARBA" id="ARBA00022837"/>
    </source>
</evidence>
<evidence type="ECO:0000256" key="2">
    <source>
        <dbReference type="ARBA" id="ARBA00022737"/>
    </source>
</evidence>
<dbReference type="GO" id="GO:0005509">
    <property type="term" value="F:calcium ion binding"/>
    <property type="evidence" value="ECO:0007669"/>
    <property type="project" value="InterPro"/>
</dbReference>
<feature type="domain" description="Calponin-homology (CH)" evidence="6">
    <location>
        <begin position="131"/>
        <end position="237"/>
    </location>
</feature>
<dbReference type="SMART" id="SM00033">
    <property type="entry name" value="CH"/>
    <property type="match status" value="2"/>
</dbReference>
<organism evidence="8 9">
    <name type="scientific">Acanthamoeba castellanii (strain ATCC 30010 / Neff)</name>
    <dbReference type="NCBI Taxonomy" id="1257118"/>
    <lineage>
        <taxon>Eukaryota</taxon>
        <taxon>Amoebozoa</taxon>
        <taxon>Discosea</taxon>
        <taxon>Longamoebia</taxon>
        <taxon>Centramoebida</taxon>
        <taxon>Acanthamoebidae</taxon>
        <taxon>Acanthamoeba</taxon>
    </lineage>
</organism>
<dbReference type="SUPFAM" id="SSF46966">
    <property type="entry name" value="Spectrin repeat"/>
    <property type="match status" value="2"/>
</dbReference>
<reference evidence="8 9" key="1">
    <citation type="journal article" date="2013" name="Genome Biol.">
        <title>Genome of Acanthamoeba castellanii highlights extensive lateral gene transfer and early evolution of tyrosine kinase signaling.</title>
        <authorList>
            <person name="Clarke M."/>
            <person name="Lohan A.J."/>
            <person name="Liu B."/>
            <person name="Lagkouvardos I."/>
            <person name="Roy S."/>
            <person name="Zafar N."/>
            <person name="Bertelli C."/>
            <person name="Schilde C."/>
            <person name="Kianianmomeni A."/>
            <person name="Burglin T.R."/>
            <person name="Frech C."/>
            <person name="Turcotte B."/>
            <person name="Kopec K.O."/>
            <person name="Synnott J.M."/>
            <person name="Choo C."/>
            <person name="Paponov I."/>
            <person name="Finkler A."/>
            <person name="Soon Heng Tan C."/>
            <person name="Hutchins A.P."/>
            <person name="Weinmeier T."/>
            <person name="Rattei T."/>
            <person name="Chu J.S."/>
            <person name="Gimenez G."/>
            <person name="Irimia M."/>
            <person name="Rigden D.J."/>
            <person name="Fitzpatrick D.A."/>
            <person name="Lorenzo-Morales J."/>
            <person name="Bateman A."/>
            <person name="Chiu C.H."/>
            <person name="Tang P."/>
            <person name="Hegemann P."/>
            <person name="Fromm H."/>
            <person name="Raoult D."/>
            <person name="Greub G."/>
            <person name="Miranda-Saavedra D."/>
            <person name="Chen N."/>
            <person name="Nash P."/>
            <person name="Ginger M.L."/>
            <person name="Horn M."/>
            <person name="Schaap P."/>
            <person name="Caler L."/>
            <person name="Loftus B."/>
        </authorList>
    </citation>
    <scope>NUCLEOTIDE SEQUENCE [LARGE SCALE GENOMIC DNA]</scope>
    <source>
        <strain evidence="8 9">Neff</strain>
    </source>
</reference>
<gene>
    <name evidence="8" type="ORF">ACA1_321210</name>
</gene>
<dbReference type="OrthoDB" id="10017054at2759"/>
<comment type="similarity">
    <text evidence="1">Belongs to the alpha-actinin family.</text>
</comment>
<dbReference type="Pfam" id="PF13405">
    <property type="entry name" value="EF-hand_6"/>
    <property type="match status" value="1"/>
</dbReference>
<evidence type="ECO:0000256" key="4">
    <source>
        <dbReference type="ARBA" id="ARBA00023203"/>
    </source>
</evidence>
<dbReference type="STRING" id="1257118.L8GGP0"/>
<dbReference type="SMART" id="SM01184">
    <property type="entry name" value="efhand_Ca_insen"/>
    <property type="match status" value="1"/>
</dbReference>
<dbReference type="InterPro" id="IPR018247">
    <property type="entry name" value="EF_Hand_1_Ca_BS"/>
</dbReference>
<dbReference type="SUPFAM" id="SSF47473">
    <property type="entry name" value="EF-hand"/>
    <property type="match status" value="1"/>
</dbReference>
<dbReference type="PROSITE" id="PS00020">
    <property type="entry name" value="ACTININ_2"/>
    <property type="match status" value="1"/>
</dbReference>
<dbReference type="InterPro" id="IPR014837">
    <property type="entry name" value="EF-hand_Ca_insen"/>
</dbReference>
<keyword evidence="4" id="KW-0009">Actin-binding</keyword>
<keyword evidence="3" id="KW-0106">Calcium</keyword>
<dbReference type="KEGG" id="acan:ACA1_321210"/>
<dbReference type="Gene3D" id="1.20.58.60">
    <property type="match status" value="2"/>
</dbReference>
<dbReference type="InterPro" id="IPR002048">
    <property type="entry name" value="EF_hand_dom"/>
</dbReference>
<name>L8GGP0_ACACF</name>
<dbReference type="Gene3D" id="1.10.418.10">
    <property type="entry name" value="Calponin-like domain"/>
    <property type="match status" value="2"/>
</dbReference>
<dbReference type="FunFam" id="1.10.418.10:FF:000001">
    <property type="entry name" value="Actinin alpha 1"/>
    <property type="match status" value="1"/>
</dbReference>
<dbReference type="EMBL" id="KB008139">
    <property type="protein sequence ID" value="ELR12014.1"/>
    <property type="molecule type" value="Genomic_DNA"/>
</dbReference>
<dbReference type="Proteomes" id="UP000011083">
    <property type="component" value="Unassembled WGS sequence"/>
</dbReference>
<evidence type="ECO:0000313" key="9">
    <source>
        <dbReference type="Proteomes" id="UP000011083"/>
    </source>
</evidence>
<protein>
    <submittedName>
        <fullName evidence="8">Alphaactinin, putative</fullName>
    </submittedName>
</protein>
<dbReference type="InterPro" id="IPR001715">
    <property type="entry name" value="CH_dom"/>
</dbReference>
<keyword evidence="2" id="KW-0677">Repeat</keyword>
<dbReference type="InterPro" id="IPR001589">
    <property type="entry name" value="Actinin_actin-bd_CS"/>
</dbReference>
<dbReference type="RefSeq" id="XP_004334027.1">
    <property type="nucleotide sequence ID" value="XM_004333979.1"/>
</dbReference>
<keyword evidence="9" id="KW-1185">Reference proteome</keyword>
<dbReference type="PROSITE" id="PS00018">
    <property type="entry name" value="EF_HAND_1"/>
    <property type="match status" value="1"/>
</dbReference>
<feature type="coiled-coil region" evidence="5">
    <location>
        <begin position="259"/>
        <end position="313"/>
    </location>
</feature>
<feature type="domain" description="EF-hand" evidence="7">
    <location>
        <begin position="491"/>
        <end position="526"/>
    </location>
</feature>
<dbReference type="SMART" id="SM00054">
    <property type="entry name" value="EFh"/>
    <property type="match status" value="1"/>
</dbReference>
<proteinExistence type="inferred from homology"/>
<dbReference type="AlphaFoldDB" id="L8GGP0"/>
<dbReference type="PROSITE" id="PS50021">
    <property type="entry name" value="CH"/>
    <property type="match status" value="2"/>
</dbReference>
<evidence type="ECO:0000313" key="8">
    <source>
        <dbReference type="EMBL" id="ELR12014.1"/>
    </source>
</evidence>
<accession>L8GGP0</accession>
<dbReference type="CDD" id="cd21216">
    <property type="entry name" value="CH_ACTN_rpt2"/>
    <property type="match status" value="1"/>
</dbReference>
<sequence>MAEGKVSQQELVAQWEAVQVKTFTKWVNSHLNKRAIAVDNVRTAFQDGVNLIHLLEIISDETLPRKNLNPKMKIHKVENVGWALKFIAEHNVKLASIGPNEIVDGDVKLTLGMLWTIILRFAIAGLSEEGMSAKQGLLLWCQRKTEPYNNVDVKDFSPSFHDGLAFCALIHRHRPDLIDYEKLTSEDKLGNLNLAFDVALRHLGVPRILDAEDIANMPRPDERSVMTYVAQLYNVFASMDKVEHAGRRLGKFVNFSRQIDEMQQEYEQRTKALNDQVNAKARHFGDQPHGEDYASVKAEIAELRQYKTSARREWVVEQANLATLLGNIQAKLQSLKRPLYVPPAGLSVRDVELNFEALSGAERTRRSALNQKLRAILDALRHDFANVANPFYDHLQAIRSALHSTATDLAEQLALFVAKTEELKSLAPQLGPIEEAEKRAHAANIEDNEYSDHTYEDLAFEYEQLSAVFSKKVSFIESQIAADQSSGVSAEQLQEFKESFNHFDIDGDRKLSKLEFKSCMSSLGIVNVDFGQGGDKAFEEIFQRVSNKGAEVNFDQFVDYMVSITADAASLVQLQDAFSSVTGNKAFITENDMRVAQLPEDQVQYLLSVLPPTQGGYDFKAWLSAQFGVAQ</sequence>
<evidence type="ECO:0000259" key="7">
    <source>
        <dbReference type="PROSITE" id="PS50222"/>
    </source>
</evidence>
<dbReference type="GO" id="GO:0003779">
    <property type="term" value="F:actin binding"/>
    <property type="evidence" value="ECO:0007669"/>
    <property type="project" value="UniProtKB-KW"/>
</dbReference>
<dbReference type="InterPro" id="IPR036872">
    <property type="entry name" value="CH_dom_sf"/>
</dbReference>
<evidence type="ECO:0000256" key="5">
    <source>
        <dbReference type="SAM" id="Coils"/>
    </source>
</evidence>
<dbReference type="GeneID" id="14912495"/>